<evidence type="ECO:0008006" key="3">
    <source>
        <dbReference type="Google" id="ProtNLM"/>
    </source>
</evidence>
<evidence type="ECO:0000313" key="1">
    <source>
        <dbReference type="EMBL" id="PTQ56847.1"/>
    </source>
</evidence>
<sequence length="134" mass="15169">MLTEKKIKRRFAALLAFLFTMVYVLGLWLPEGQAMGGKPGEASLDTIHYVKGDHLYLEFRVKGVTLKAPKEGVKPEKGKGYIALLIDDEEVARIDRYAYVYKGLKPGKHVVKVILRTLDHKPYGVEHSFPIDVQ</sequence>
<proteinExistence type="predicted"/>
<dbReference type="EMBL" id="PEBX01000018">
    <property type="protein sequence ID" value="PTQ56847.1"/>
    <property type="molecule type" value="Genomic_DNA"/>
</dbReference>
<accession>A0A2R6Y2C8</accession>
<name>A0A2R6Y2C8_9BACL</name>
<gene>
    <name evidence="1" type="ORF">BSOLF_2649</name>
</gene>
<evidence type="ECO:0000313" key="2">
    <source>
        <dbReference type="Proteomes" id="UP000244338"/>
    </source>
</evidence>
<reference evidence="2" key="1">
    <citation type="journal article" date="2018" name="Sci. Rep.">
        <title>Lignite coal burning seam in the remote Altai Mountains harbors a hydrogen-driven thermophilic microbial community.</title>
        <authorList>
            <person name="Kadnikov V.V."/>
            <person name="Mardanov A.V."/>
            <person name="Ivasenko D.A."/>
            <person name="Antsiferov D.V."/>
            <person name="Beletsky A.V."/>
            <person name="Karnachuk O.V."/>
            <person name="Ravin N.V."/>
        </authorList>
    </citation>
    <scope>NUCLEOTIDE SEQUENCE [LARGE SCALE GENOMIC DNA]</scope>
</reference>
<comment type="caution">
    <text evidence="1">The sequence shown here is derived from an EMBL/GenBank/DDBJ whole genome shotgun (WGS) entry which is preliminary data.</text>
</comment>
<dbReference type="AlphaFoldDB" id="A0A2R6Y2C8"/>
<dbReference type="Proteomes" id="UP000244338">
    <property type="component" value="Unassembled WGS sequence"/>
</dbReference>
<protein>
    <recommendedName>
        <fullName evidence="3">YtkA-like domain-containing protein</fullName>
    </recommendedName>
</protein>
<organism evidence="1 2">
    <name type="scientific">Candidatus Carbonibacillus altaicus</name>
    <dbReference type="NCBI Taxonomy" id="2163959"/>
    <lineage>
        <taxon>Bacteria</taxon>
        <taxon>Bacillati</taxon>
        <taxon>Bacillota</taxon>
        <taxon>Bacilli</taxon>
        <taxon>Bacillales</taxon>
        <taxon>Candidatus Carbonibacillus</taxon>
    </lineage>
</organism>